<sequence>MQPTPPYGDDSTRAEAATSPNMFPEDVVRLRDDTGSVGLIYETFEQQAEDIESDEEDEHQMLVRGQVSVFWLTGEESVRDEKDLEVVDRQLMHGDVVCWADNPLGQAGHVVGVRLSVDVEASGGRRFAGVPTTALAHIQPLRAGMYVVLGTWLGCIQSVVDAVHVQFDDGSVCKVLGQNQEQLDFEEDKADLFVDEEQCPFFPGQQVFTDDTSVFHNAEWLQGAYRGKREGVVILVEPEELVVDWLAACKFGDQEREAPPTVVGAREVKPFSYFNPTCWELGCRALLRPGLTLAELASLSAAGAAGAAAPEAQAQAAQGAPATAAAGGGRKHDPVLPERAPEAASVRPQAPSAHAPARGRRRRSGGQARERRREARRAASPPDVLQVVMTRTVVDVLWQDGTLSEGVESQRLCPLNLMRDHDLWPNEFVEEVGDDDGDTAAAPAGQAAPPARTGIVRKMDPEARIATVTWLGRRQDGTLEPVTESCATEEVSVYGLRLHQDYQYRIGDVVLRLAPPEDAAEVVGGGGGASTTATAEPALSAAEADETLSWVGEIIGIGPGTLSICCANGTLAEVSPESVFVVSREDDDADVDGDIGDSASEGSSWETVDEDGASEGGDMQGLSEHEHISRQWEAEAQIEAEARMLMGDREDDPDAMEDSLGALPPEPAGVPGSIDGESGEPQEPGAAPGAAASPIGDAAGGNGGSAMAAGFKLLADLRRAWAEPGGIGSMISTVMGEQQDGGQCRDHEPEERPRDGAPEGATAEDSGPSNATDGGQPAGEEVPSAPPPVQAGGEAQPEEAFERYAGVTEATDHSYANEPMQPTDARRWQKRVLKDLKLLSRNLPDTIWVRSYVQHLGLLRAAMLGARGTPYHDNLFFFDVYLPPTYPSTPPEVNFHSHGRRINPNLYEDGKVCLSLLNTWSGNKDEMWNPEESTLLQVLVSIQGLVLVPKPYYNEAGYEKQVGSAEGEKNAALYNENAFLLSCRSMLDTIRRPPQHFEALVRTHFVKAAPTIMSKIDQYLEGKPVGAPPGGHEGGDGCSGENSSGDPSLNEFEMPSSPGFRLMLGKLRPRMLQAFQSLGANL</sequence>
<dbReference type="GO" id="GO:0061631">
    <property type="term" value="F:ubiquitin conjugating enzyme activity"/>
    <property type="evidence" value="ECO:0007669"/>
    <property type="project" value="TreeGrafter"/>
</dbReference>
<dbReference type="PROSITE" id="PS50127">
    <property type="entry name" value="UBC_2"/>
    <property type="match status" value="1"/>
</dbReference>
<keyword evidence="2" id="KW-0833">Ubl conjugation pathway</keyword>
<feature type="region of interest" description="Disordered" evidence="3">
    <location>
        <begin position="432"/>
        <end position="452"/>
    </location>
</feature>
<dbReference type="InterPro" id="IPR016135">
    <property type="entry name" value="UBQ-conjugating_enzyme/RWD"/>
</dbReference>
<keyword evidence="1" id="KW-0808">Transferase</keyword>
<gene>
    <name evidence="5" type="primary">UBE2O</name>
    <name evidence="5" type="ORF">TSPGSL018_8579</name>
</gene>
<feature type="compositionally biased region" description="Low complexity" evidence="3">
    <location>
        <begin position="316"/>
        <end position="325"/>
    </location>
</feature>
<evidence type="ECO:0000256" key="3">
    <source>
        <dbReference type="SAM" id="MobiDB-lite"/>
    </source>
</evidence>
<feature type="compositionally biased region" description="Low complexity" evidence="3">
    <location>
        <begin position="679"/>
        <end position="697"/>
    </location>
</feature>
<accession>A0A061SDR0</accession>
<organism evidence="5">
    <name type="scientific">Tetraselmis sp. GSL018</name>
    <dbReference type="NCBI Taxonomy" id="582737"/>
    <lineage>
        <taxon>Eukaryota</taxon>
        <taxon>Viridiplantae</taxon>
        <taxon>Chlorophyta</taxon>
        <taxon>core chlorophytes</taxon>
        <taxon>Chlorodendrophyceae</taxon>
        <taxon>Chlorodendrales</taxon>
        <taxon>Chlorodendraceae</taxon>
        <taxon>Tetraselmis</taxon>
    </lineage>
</organism>
<protein>
    <submittedName>
        <fullName evidence="5">Ubiquitin-conjugating enzyme E2 O</fullName>
    </submittedName>
</protein>
<dbReference type="SMART" id="SM00212">
    <property type="entry name" value="UBCc"/>
    <property type="match status" value="1"/>
</dbReference>
<feature type="compositionally biased region" description="Low complexity" evidence="3">
    <location>
        <begin position="439"/>
        <end position="451"/>
    </location>
</feature>
<dbReference type="AlphaFoldDB" id="A0A061SDR0"/>
<feature type="region of interest" description="Disordered" evidence="3">
    <location>
        <begin position="586"/>
        <end position="631"/>
    </location>
</feature>
<feature type="region of interest" description="Disordered" evidence="3">
    <location>
        <begin position="316"/>
        <end position="383"/>
    </location>
</feature>
<feature type="domain" description="UBC core" evidence="4">
    <location>
        <begin position="827"/>
        <end position="1010"/>
    </location>
</feature>
<feature type="region of interest" description="Disordered" evidence="3">
    <location>
        <begin position="1"/>
        <end position="22"/>
    </location>
</feature>
<feature type="region of interest" description="Disordered" evidence="3">
    <location>
        <begin position="1023"/>
        <end position="1054"/>
    </location>
</feature>
<feature type="region of interest" description="Disordered" evidence="3">
    <location>
        <begin position="737"/>
        <end position="796"/>
    </location>
</feature>
<dbReference type="InterPro" id="IPR000608">
    <property type="entry name" value="UBC"/>
</dbReference>
<dbReference type="EMBL" id="GBEZ01004033">
    <property type="protein sequence ID" value="JAC81149.1"/>
    <property type="molecule type" value="Transcribed_RNA"/>
</dbReference>
<evidence type="ECO:0000259" key="4">
    <source>
        <dbReference type="PROSITE" id="PS50127"/>
    </source>
</evidence>
<feature type="compositionally biased region" description="Basic and acidic residues" evidence="3">
    <location>
        <begin position="368"/>
        <end position="377"/>
    </location>
</feature>
<dbReference type="PANTHER" id="PTHR46116:SF15">
    <property type="entry name" value="(E3-INDEPENDENT) E2 UBIQUITIN-CONJUGATING ENZYME"/>
    <property type="match status" value="1"/>
</dbReference>
<dbReference type="CDD" id="cd23837">
    <property type="entry name" value="UBCc_UBE2O"/>
    <property type="match status" value="1"/>
</dbReference>
<dbReference type="InterPro" id="IPR057735">
    <property type="entry name" value="UBE2O-like_tSH3-B"/>
</dbReference>
<feature type="region of interest" description="Disordered" evidence="3">
    <location>
        <begin position="649"/>
        <end position="698"/>
    </location>
</feature>
<dbReference type="Pfam" id="PF00179">
    <property type="entry name" value="UQ_con"/>
    <property type="match status" value="1"/>
</dbReference>
<dbReference type="Gene3D" id="3.10.110.10">
    <property type="entry name" value="Ubiquitin Conjugating Enzyme"/>
    <property type="match status" value="1"/>
</dbReference>
<feature type="compositionally biased region" description="Basic and acidic residues" evidence="3">
    <location>
        <begin position="743"/>
        <end position="757"/>
    </location>
</feature>
<dbReference type="SUPFAM" id="SSF54495">
    <property type="entry name" value="UBC-like"/>
    <property type="match status" value="1"/>
</dbReference>
<dbReference type="PANTHER" id="PTHR46116">
    <property type="entry name" value="(E3-INDEPENDENT) E2 UBIQUITIN-CONJUGATING ENZYME"/>
    <property type="match status" value="1"/>
</dbReference>
<feature type="compositionally biased region" description="Gly residues" evidence="3">
    <location>
        <begin position="1028"/>
        <end position="1038"/>
    </location>
</feature>
<reference evidence="5" key="1">
    <citation type="submission" date="2014-05" db="EMBL/GenBank/DDBJ databases">
        <title>The transcriptome of the halophilic microalga Tetraselmis sp. GSL018 isolated from the Great Salt Lake, Utah.</title>
        <authorList>
            <person name="Jinkerson R.E."/>
            <person name="D'Adamo S."/>
            <person name="Posewitz M.C."/>
        </authorList>
    </citation>
    <scope>NUCLEOTIDE SEQUENCE</scope>
    <source>
        <strain evidence="5">GSL018</strain>
    </source>
</reference>
<dbReference type="InterPro" id="IPR057733">
    <property type="entry name" value="UBE2O-like_SH3-B"/>
</dbReference>
<dbReference type="Pfam" id="PF23046">
    <property type="entry name" value="tSH3-B_UBE2O"/>
    <property type="match status" value="1"/>
</dbReference>
<evidence type="ECO:0000256" key="2">
    <source>
        <dbReference type="ARBA" id="ARBA00022786"/>
    </source>
</evidence>
<feature type="compositionally biased region" description="Acidic residues" evidence="3">
    <location>
        <begin position="586"/>
        <end position="595"/>
    </location>
</feature>
<feature type="compositionally biased region" description="Basic and acidic residues" evidence="3">
    <location>
        <begin position="330"/>
        <end position="341"/>
    </location>
</feature>
<dbReference type="Pfam" id="PF23043">
    <property type="entry name" value="SH3-B_UBE2O"/>
    <property type="match status" value="1"/>
</dbReference>
<evidence type="ECO:0000313" key="5">
    <source>
        <dbReference type="EMBL" id="JAC81149.1"/>
    </source>
</evidence>
<evidence type="ECO:0000256" key="1">
    <source>
        <dbReference type="ARBA" id="ARBA00022679"/>
    </source>
</evidence>
<name>A0A061SDR0_9CHLO</name>
<proteinExistence type="predicted"/>